<feature type="domain" description="Molybdopterin oxidoreductase" evidence="12">
    <location>
        <begin position="2"/>
        <end position="440"/>
    </location>
</feature>
<dbReference type="GO" id="GO:0009061">
    <property type="term" value="P:anaerobic respiration"/>
    <property type="evidence" value="ECO:0007669"/>
    <property type="project" value="TreeGrafter"/>
</dbReference>
<keyword evidence="8" id="KW-0712">Selenocysteine</keyword>
<dbReference type="Gene3D" id="3.40.228.10">
    <property type="entry name" value="Dimethylsulfoxide Reductase, domain 2"/>
    <property type="match status" value="2"/>
</dbReference>
<evidence type="ECO:0000256" key="2">
    <source>
        <dbReference type="ARBA" id="ARBA00004418"/>
    </source>
</evidence>
<keyword evidence="9" id="KW-0560">Oxidoreductase</keyword>
<dbReference type="CDD" id="cd02792">
    <property type="entry name" value="MopB_CT_Formate-Dh-Na-like"/>
    <property type="match status" value="1"/>
</dbReference>
<evidence type="ECO:0000256" key="8">
    <source>
        <dbReference type="ARBA" id="ARBA00022933"/>
    </source>
</evidence>
<dbReference type="GO" id="GO:0043546">
    <property type="term" value="F:molybdopterin cofactor binding"/>
    <property type="evidence" value="ECO:0007669"/>
    <property type="project" value="InterPro"/>
</dbReference>
<reference evidence="14 15" key="1">
    <citation type="submission" date="2018-08" db="EMBL/GenBank/DDBJ databases">
        <title>Form III RuBisCO-mediated autotrophy in Thermodesulfobium bacteria.</title>
        <authorList>
            <person name="Toshchakov S.V."/>
            <person name="Kublanov I.V."/>
            <person name="Frolov E."/>
            <person name="Bonch-Osmolovskaya E.A."/>
            <person name="Tourova T.P."/>
            <person name="Chernych N.A."/>
            <person name="Lebedinsky A.V."/>
        </authorList>
    </citation>
    <scope>NUCLEOTIDE SEQUENCE [LARGE SCALE GENOMIC DNA]</scope>
    <source>
        <strain evidence="14 15">SR</strain>
    </source>
</reference>
<dbReference type="Proteomes" id="UP000256329">
    <property type="component" value="Unassembled WGS sequence"/>
</dbReference>
<dbReference type="FunFam" id="3.40.228.10:FF:000009">
    <property type="entry name" value="Formate dehydrogenase, alpha subunit, selenocysteine-containing"/>
    <property type="match status" value="1"/>
</dbReference>
<proteinExistence type="inferred from homology"/>
<evidence type="ECO:0000256" key="7">
    <source>
        <dbReference type="ARBA" id="ARBA00022764"/>
    </source>
</evidence>
<accession>A0A3D8P661</accession>
<keyword evidence="7" id="KW-0574">Periplasm</keyword>
<dbReference type="PANTHER" id="PTHR43598">
    <property type="entry name" value="TUNGSTEN-CONTAINING FORMYLMETHANOFURAN DEHYDROGENASE 2 SUBUNIT B"/>
    <property type="match status" value="1"/>
</dbReference>
<feature type="domain" description="Molybdopterin dinucleotide-binding" evidence="13">
    <location>
        <begin position="678"/>
        <end position="796"/>
    </location>
</feature>
<dbReference type="GO" id="GO:0047111">
    <property type="term" value="F:formate dehydrogenase (cytochrome-c-553) activity"/>
    <property type="evidence" value="ECO:0007669"/>
    <property type="project" value="InterPro"/>
</dbReference>
<dbReference type="InterPro" id="IPR009010">
    <property type="entry name" value="Asp_de-COase-like_dom_sf"/>
</dbReference>
<dbReference type="Pfam" id="PF01568">
    <property type="entry name" value="Molydop_binding"/>
    <property type="match status" value="1"/>
</dbReference>
<evidence type="ECO:0000259" key="12">
    <source>
        <dbReference type="Pfam" id="PF00384"/>
    </source>
</evidence>
<dbReference type="PANTHER" id="PTHR43598:SF1">
    <property type="entry name" value="FORMATE DEHYDROGENASE-O MAJOR SUBUNIT"/>
    <property type="match status" value="1"/>
</dbReference>
<dbReference type="GO" id="GO:0042597">
    <property type="term" value="C:periplasmic space"/>
    <property type="evidence" value="ECO:0007669"/>
    <property type="project" value="UniProtKB-SubCell"/>
</dbReference>
<evidence type="ECO:0000256" key="6">
    <source>
        <dbReference type="ARBA" id="ARBA00022729"/>
    </source>
</evidence>
<gene>
    <name evidence="14" type="primary">fdnG</name>
    <name evidence="14" type="ORF">DXX99_01825</name>
</gene>
<dbReference type="GO" id="GO:0051539">
    <property type="term" value="F:4 iron, 4 sulfur cluster binding"/>
    <property type="evidence" value="ECO:0007669"/>
    <property type="project" value="UniProtKB-KW"/>
</dbReference>
<dbReference type="SUPFAM" id="SSF50692">
    <property type="entry name" value="ADC-like"/>
    <property type="match status" value="1"/>
</dbReference>
<evidence type="ECO:0000256" key="11">
    <source>
        <dbReference type="ARBA" id="ARBA00023014"/>
    </source>
</evidence>
<comment type="caution">
    <text evidence="14">The sequence shown here is derived from an EMBL/GenBank/DDBJ whole genome shotgun (WGS) entry which is preliminary data.</text>
</comment>
<evidence type="ECO:0000313" key="14">
    <source>
        <dbReference type="EMBL" id="RDV84804.1"/>
    </source>
</evidence>
<dbReference type="GO" id="GO:0008863">
    <property type="term" value="F:formate dehydrogenase (NAD+) activity"/>
    <property type="evidence" value="ECO:0007669"/>
    <property type="project" value="InterPro"/>
</dbReference>
<keyword evidence="5" id="KW-0479">Metal-binding</keyword>
<evidence type="ECO:0000256" key="10">
    <source>
        <dbReference type="ARBA" id="ARBA00023004"/>
    </source>
</evidence>
<evidence type="ECO:0000256" key="4">
    <source>
        <dbReference type="ARBA" id="ARBA00022485"/>
    </source>
</evidence>
<dbReference type="GO" id="GO:0030151">
    <property type="term" value="F:molybdenum ion binding"/>
    <property type="evidence" value="ECO:0007669"/>
    <property type="project" value="TreeGrafter"/>
</dbReference>
<keyword evidence="11" id="KW-0411">Iron-sulfur</keyword>
<keyword evidence="15" id="KW-1185">Reference proteome</keyword>
<dbReference type="Pfam" id="PF00384">
    <property type="entry name" value="Molybdopterin"/>
    <property type="match status" value="1"/>
</dbReference>
<comment type="similarity">
    <text evidence="3">Belongs to the prokaryotic molybdopterin-containing oxidoreductase family.</text>
</comment>
<dbReference type="NCBIfam" id="TIGR01553">
    <property type="entry name" value="formate-DH-alph"/>
    <property type="match status" value="1"/>
</dbReference>
<evidence type="ECO:0000256" key="5">
    <source>
        <dbReference type="ARBA" id="ARBA00022723"/>
    </source>
</evidence>
<dbReference type="InterPro" id="IPR006657">
    <property type="entry name" value="MoPterin_dinucl-bd_dom"/>
</dbReference>
<dbReference type="Gene3D" id="3.40.50.740">
    <property type="match status" value="1"/>
</dbReference>
<comment type="subcellular location">
    <subcellularLocation>
        <location evidence="2">Periplasm</location>
    </subcellularLocation>
</comment>
<keyword evidence="10" id="KW-0408">Iron</keyword>
<keyword evidence="6" id="KW-0732">Signal</keyword>
<evidence type="ECO:0000313" key="15">
    <source>
        <dbReference type="Proteomes" id="UP000256329"/>
    </source>
</evidence>
<dbReference type="InterPro" id="IPR006443">
    <property type="entry name" value="Formate-DH-alph_fdnG"/>
</dbReference>
<evidence type="ECO:0000259" key="13">
    <source>
        <dbReference type="Pfam" id="PF01568"/>
    </source>
</evidence>
<evidence type="ECO:0000256" key="3">
    <source>
        <dbReference type="ARBA" id="ARBA00010312"/>
    </source>
</evidence>
<comment type="cofactor">
    <cofactor evidence="1">
        <name>[4Fe-4S] cluster</name>
        <dbReference type="ChEBI" id="CHEBI:49883"/>
    </cofactor>
</comment>
<dbReference type="SUPFAM" id="SSF53706">
    <property type="entry name" value="Formate dehydrogenase/DMSO reductase, domains 1-3"/>
    <property type="match status" value="1"/>
</dbReference>
<dbReference type="InterPro" id="IPR006656">
    <property type="entry name" value="Mopterin_OxRdtase"/>
</dbReference>
<evidence type="ECO:0000256" key="9">
    <source>
        <dbReference type="ARBA" id="ARBA00023002"/>
    </source>
</evidence>
<dbReference type="Gene3D" id="2.40.40.20">
    <property type="match status" value="1"/>
</dbReference>
<organism evidence="14 15">
    <name type="scientific">Ammonifex thiophilus</name>
    <dbReference type="NCBI Taxonomy" id="444093"/>
    <lineage>
        <taxon>Bacteria</taxon>
        <taxon>Bacillati</taxon>
        <taxon>Bacillota</taxon>
        <taxon>Clostridia</taxon>
        <taxon>Thermoanaerobacterales</taxon>
        <taxon>Thermoanaerobacteraceae</taxon>
        <taxon>Ammonifex</taxon>
    </lineage>
</organism>
<protein>
    <submittedName>
        <fullName evidence="14">Formate dehydrogenase-N subunit alpha</fullName>
    </submittedName>
</protein>
<keyword evidence="4" id="KW-0004">4Fe-4S</keyword>
<dbReference type="OrthoDB" id="9803192at2"/>
<dbReference type="AlphaFoldDB" id="A0A3D8P661"/>
<dbReference type="GO" id="GO:0009055">
    <property type="term" value="F:electron transfer activity"/>
    <property type="evidence" value="ECO:0007669"/>
    <property type="project" value="InterPro"/>
</dbReference>
<evidence type="ECO:0000256" key="1">
    <source>
        <dbReference type="ARBA" id="ARBA00001966"/>
    </source>
</evidence>
<dbReference type="EMBL" id="QSLN01000001">
    <property type="protein sequence ID" value="RDV84804.1"/>
    <property type="molecule type" value="Genomic_DNA"/>
</dbReference>
<name>A0A3D8P661_9THEO</name>
<sequence>MTNHFIDYKNSDVVMVIGANPAENHPQAMKWILRGKAERGTKLIVVDPRFTKTAAHADIYAPIRPGTDIAFLLGIINYALEHNLYFHDYVVNYTNASFLVDPNFKFEDGLFSGATTKDGQFVYDPTTWQYQKDKDGKIKRDPTLQDPNCVFQVLKRFVSRYDIKTVCRVTGTPEDVYRQVCELYCSTGRPDKAGNIVYAMGITQHTYGSQNVRAVAILQLLLGNIGIAGGGINAQRGESNVQGSTDMAMLYHLLPGYLSCPDATRHPTLKDYLEKETPKTSFWSNTPKFLISQLKAWFGAKATPENEFCYQWLPKLDGKEHSHMAIFQSMAEGKIKGFFAWGQNPAVGGPAAEPTRKAMEKLDWLVVVDLFETETAAFWRRPGADPRKIKTEVFFLPAAFSYEKEGTVSNSGRWIQYRWKAVDPPGDAKSDLWIVDRLFKAVREEYRKGGRFPEPILNMVWDYDAPGSEEPDINKVALEINGYEVDTGKPLPGFAKLTNTGSTACGCWIYAGYWYPDPDLGVVAAKRRDRTDKTGLGLYPKWSFAWPANRRIVYNRCSCDPSGRPWDPARALVYWDGSKWVTFDVPDFGAKDLATGAEIPPEKSAQNPFIMVPEGVGRLFGAQYGPRAAALKDGPLPEHYEPIESPVRNLMSKQQNNPLAKIYQGEGAARGKPEKYPYILTTHRLVEHYQSGAVTRNSPWLTELMPEMFVGISPRLAAKLGIKPGDRVVVLTARGKVYGRASVLPTLQPLKVDGKEVEVVALPWHWGYQGMAPGDSANVVTALFGDPNTFIPEYKALLCDVRKA</sequence>